<dbReference type="RefSeq" id="WP_307788776.1">
    <property type="nucleotide sequence ID" value="NZ_JADOTY010000001.1"/>
</dbReference>
<dbReference type="Gene3D" id="3.10.129.10">
    <property type="entry name" value="Hotdog Thioesterase"/>
    <property type="match status" value="1"/>
</dbReference>
<dbReference type="CDD" id="cd00586">
    <property type="entry name" value="4HBT"/>
    <property type="match status" value="1"/>
</dbReference>
<accession>A0ABS0KC03</accession>
<comment type="caution">
    <text evidence="1">The sequence shown here is derived from an EMBL/GenBank/DDBJ whole genome shotgun (WGS) entry which is preliminary data.</text>
</comment>
<keyword evidence="1" id="KW-0378">Hydrolase</keyword>
<keyword evidence="2" id="KW-1185">Reference proteome</keyword>
<protein>
    <submittedName>
        <fullName evidence="1">Acyl-CoA thioester hydrolase</fullName>
        <ecNumber evidence="1">3.1.2.-</ecNumber>
    </submittedName>
</protein>
<dbReference type="EC" id="3.1.2.-" evidence="1"/>
<dbReference type="Proteomes" id="UP000631791">
    <property type="component" value="Unassembled WGS sequence"/>
</dbReference>
<dbReference type="GO" id="GO:0016787">
    <property type="term" value="F:hydrolase activity"/>
    <property type="evidence" value="ECO:0007669"/>
    <property type="project" value="UniProtKB-KW"/>
</dbReference>
<dbReference type="SUPFAM" id="SSF54637">
    <property type="entry name" value="Thioesterase/thiol ester dehydrase-isomerase"/>
    <property type="match status" value="1"/>
</dbReference>
<sequence>MVSYGHLQPVRVEFDDLDPMGILHHANYPRLLEHAIAAYVAPMGLAFGGPKPDLYHVIREFSIRYDAPIRGYGDVEVHFWTERLGSKSADMGFRFVSTDGKVVHAEGVRKHVHIDPRTMKPAEWSDLARSIHDDLARPAGTD</sequence>
<proteinExistence type="predicted"/>
<evidence type="ECO:0000313" key="2">
    <source>
        <dbReference type="Proteomes" id="UP000631791"/>
    </source>
</evidence>
<gene>
    <name evidence="1" type="ORF">IW249_006435</name>
</gene>
<organism evidence="1 2">
    <name type="scientific">Micromonospora vinacea</name>
    <dbReference type="NCBI Taxonomy" id="709878"/>
    <lineage>
        <taxon>Bacteria</taxon>
        <taxon>Bacillati</taxon>
        <taxon>Actinomycetota</taxon>
        <taxon>Actinomycetes</taxon>
        <taxon>Micromonosporales</taxon>
        <taxon>Micromonosporaceae</taxon>
        <taxon>Micromonospora</taxon>
    </lineage>
</organism>
<evidence type="ECO:0000313" key="1">
    <source>
        <dbReference type="EMBL" id="MBG6106021.1"/>
    </source>
</evidence>
<dbReference type="InterPro" id="IPR029069">
    <property type="entry name" value="HotDog_dom_sf"/>
</dbReference>
<name>A0ABS0KC03_9ACTN</name>
<dbReference type="EMBL" id="JADOTY010000001">
    <property type="protein sequence ID" value="MBG6106021.1"/>
    <property type="molecule type" value="Genomic_DNA"/>
</dbReference>
<dbReference type="Pfam" id="PF13279">
    <property type="entry name" value="4HBT_2"/>
    <property type="match status" value="1"/>
</dbReference>
<reference evidence="1 2" key="1">
    <citation type="submission" date="2020-11" db="EMBL/GenBank/DDBJ databases">
        <title>Sequencing the genomes of 1000 actinobacteria strains.</title>
        <authorList>
            <person name="Klenk H.-P."/>
        </authorList>
    </citation>
    <scope>NUCLEOTIDE SEQUENCE [LARGE SCALE GENOMIC DNA]</scope>
    <source>
        <strain evidence="1 2">DSM 101695</strain>
    </source>
</reference>